<dbReference type="EMBL" id="JASPKY010000070">
    <property type="protein sequence ID" value="KAK9739847.1"/>
    <property type="molecule type" value="Genomic_DNA"/>
</dbReference>
<evidence type="ECO:0000256" key="11">
    <source>
        <dbReference type="ARBA" id="ARBA00066707"/>
    </source>
</evidence>
<protein>
    <recommendedName>
        <fullName evidence="11">limulus clotting factor C</fullName>
        <ecNumber evidence="11">3.4.21.84</ecNumber>
    </recommendedName>
</protein>
<evidence type="ECO:0000259" key="13">
    <source>
        <dbReference type="PROSITE" id="PS50240"/>
    </source>
</evidence>
<dbReference type="PRINTS" id="PR00722">
    <property type="entry name" value="CHYMOTRYPSIN"/>
</dbReference>
<keyword evidence="8" id="KW-0720">Serine protease</keyword>
<feature type="domain" description="Peptidase S1" evidence="13">
    <location>
        <begin position="233"/>
        <end position="461"/>
    </location>
</feature>
<keyword evidence="6" id="KW-0378">Hydrolase</keyword>
<evidence type="ECO:0000256" key="8">
    <source>
        <dbReference type="ARBA" id="ARBA00022825"/>
    </source>
</evidence>
<dbReference type="GO" id="GO:0005615">
    <property type="term" value="C:extracellular space"/>
    <property type="evidence" value="ECO:0007669"/>
    <property type="project" value="TreeGrafter"/>
</dbReference>
<dbReference type="Gene3D" id="2.40.10.10">
    <property type="entry name" value="Trypsin-like serine proteases"/>
    <property type="match status" value="1"/>
</dbReference>
<comment type="caution">
    <text evidence="14">The sequence shown here is derived from an EMBL/GenBank/DDBJ whole genome shotgun (WGS) entry which is preliminary data.</text>
</comment>
<dbReference type="AlphaFoldDB" id="A0AAW1M256"/>
<dbReference type="InterPro" id="IPR000884">
    <property type="entry name" value="TSP1_rpt"/>
</dbReference>
<gene>
    <name evidence="14" type="ORF">QE152_g8636</name>
</gene>
<evidence type="ECO:0000256" key="2">
    <source>
        <dbReference type="ARBA" id="ARBA00022525"/>
    </source>
</evidence>
<organism evidence="14 15">
    <name type="scientific">Popillia japonica</name>
    <name type="common">Japanese beetle</name>
    <dbReference type="NCBI Taxonomy" id="7064"/>
    <lineage>
        <taxon>Eukaryota</taxon>
        <taxon>Metazoa</taxon>
        <taxon>Ecdysozoa</taxon>
        <taxon>Arthropoda</taxon>
        <taxon>Hexapoda</taxon>
        <taxon>Insecta</taxon>
        <taxon>Pterygota</taxon>
        <taxon>Neoptera</taxon>
        <taxon>Endopterygota</taxon>
        <taxon>Coleoptera</taxon>
        <taxon>Polyphaga</taxon>
        <taxon>Scarabaeiformia</taxon>
        <taxon>Scarabaeidae</taxon>
        <taxon>Rutelinae</taxon>
        <taxon>Popillia</taxon>
    </lineage>
</organism>
<keyword evidence="4" id="KW-0645">Protease</keyword>
<reference evidence="14 15" key="1">
    <citation type="journal article" date="2024" name="BMC Genomics">
        <title>De novo assembly and annotation of Popillia japonica's genome with initial clues to its potential as an invasive pest.</title>
        <authorList>
            <person name="Cucini C."/>
            <person name="Boschi S."/>
            <person name="Funari R."/>
            <person name="Cardaioli E."/>
            <person name="Iannotti N."/>
            <person name="Marturano G."/>
            <person name="Paoli F."/>
            <person name="Bruttini M."/>
            <person name="Carapelli A."/>
            <person name="Frati F."/>
            <person name="Nardi F."/>
        </authorList>
    </citation>
    <scope>NUCLEOTIDE SEQUENCE [LARGE SCALE GENOMIC DNA]</scope>
    <source>
        <strain evidence="14">DMR45628</strain>
    </source>
</reference>
<dbReference type="FunFam" id="2.40.10.10:FF:000120">
    <property type="entry name" value="Putative serine protease"/>
    <property type="match status" value="1"/>
</dbReference>
<keyword evidence="15" id="KW-1185">Reference proteome</keyword>
<comment type="subcellular location">
    <subcellularLocation>
        <location evidence="1">Secreted</location>
    </subcellularLocation>
</comment>
<dbReference type="InterPro" id="IPR050127">
    <property type="entry name" value="Serine_Proteases_S1"/>
</dbReference>
<dbReference type="InterPro" id="IPR001254">
    <property type="entry name" value="Trypsin_dom"/>
</dbReference>
<dbReference type="PROSITE" id="PS00134">
    <property type="entry name" value="TRYPSIN_HIS"/>
    <property type="match status" value="1"/>
</dbReference>
<dbReference type="SMART" id="SM00209">
    <property type="entry name" value="TSP1"/>
    <property type="match status" value="2"/>
</dbReference>
<keyword evidence="9" id="KW-1015">Disulfide bond</keyword>
<sequence length="496" mass="58047">MNNIYLLISVCVFIQSIRGNKLENKRRDFQQTKFKVMSDGNITRVITNRRKNDLDVRNSTTLIYSNWSPWSRCEDCLQTRMKKCISPKCRDNRYLEEKSCTKKRCVRKNNLKSSRNELHVVREIQSTNLLTRTMRSREWTKWTEWTPCSRKCRTQRHRLCKKPGRCKKQKQVQSAYCYHEKTQCENYVLSILDTNKSIDLSKYKYDIGKQPSKVPPSKKKCGRPLKKPKMLKIIGGIESKKQKWPWHVAVLNRYLETFCAGTLIAPRWVLTAGHCLRSYLRVRFNEHDLTTHDGREVDMTVQRMFLHPQFNHFTVDNDIALLRLPRPVRLPVACLPTVEPVDRELCFIMGWGKQKSEDIYGTNKLHEALIPVVNTSLCRKAYRNYIITNNMFCAGWKSGFADTCAGDSGGGLMCPLKRTQRSTPYAIQGITSFGDGCGRKNKYGIYTKVYNYLKWIEKFRVLQVSAMAVVEKINHSIYTKVYNYLKWIENTIETYS</sequence>
<dbReference type="PANTHER" id="PTHR24264:SF65">
    <property type="entry name" value="SRCR DOMAIN-CONTAINING PROTEIN"/>
    <property type="match status" value="1"/>
</dbReference>
<dbReference type="InterPro" id="IPR018114">
    <property type="entry name" value="TRYPSIN_HIS"/>
</dbReference>
<dbReference type="InterPro" id="IPR001314">
    <property type="entry name" value="Peptidase_S1A"/>
</dbReference>
<dbReference type="GO" id="GO:0004252">
    <property type="term" value="F:serine-type endopeptidase activity"/>
    <property type="evidence" value="ECO:0007669"/>
    <property type="project" value="InterPro"/>
</dbReference>
<dbReference type="GO" id="GO:0042381">
    <property type="term" value="P:hemolymph coagulation"/>
    <property type="evidence" value="ECO:0007669"/>
    <property type="project" value="UniProtKB-KW"/>
</dbReference>
<evidence type="ECO:0000256" key="3">
    <source>
        <dbReference type="ARBA" id="ARBA00022659"/>
    </source>
</evidence>
<dbReference type="SUPFAM" id="SSF50494">
    <property type="entry name" value="Trypsin-like serine proteases"/>
    <property type="match status" value="1"/>
</dbReference>
<dbReference type="EC" id="3.4.21.84" evidence="11"/>
<evidence type="ECO:0000256" key="4">
    <source>
        <dbReference type="ARBA" id="ARBA00022670"/>
    </source>
</evidence>
<dbReference type="Proteomes" id="UP001458880">
    <property type="component" value="Unassembled WGS sequence"/>
</dbReference>
<accession>A0AAW1M256</accession>
<keyword evidence="7" id="KW-0353">Hemolymph clotting</keyword>
<comment type="catalytic activity">
    <reaction evidence="10">
        <text>Selective cleavage of 103-Arg-|-Ser-104 and 124-Ile-|-Ile-125 bonds in Limulus clotting factor B to form activated factor B. Cleavage of -Pro-Arg-|-Xaa- bonds in synthetic substrates.</text>
        <dbReference type="EC" id="3.4.21.84"/>
    </reaction>
</comment>
<evidence type="ECO:0000256" key="7">
    <source>
        <dbReference type="ARBA" id="ARBA00022820"/>
    </source>
</evidence>
<evidence type="ECO:0000256" key="9">
    <source>
        <dbReference type="ARBA" id="ARBA00023157"/>
    </source>
</evidence>
<dbReference type="InterPro" id="IPR043504">
    <property type="entry name" value="Peptidase_S1_PA_chymotrypsin"/>
</dbReference>
<feature type="signal peptide" evidence="12">
    <location>
        <begin position="1"/>
        <end position="19"/>
    </location>
</feature>
<dbReference type="PROSITE" id="PS50092">
    <property type="entry name" value="TSP1"/>
    <property type="match status" value="1"/>
</dbReference>
<dbReference type="PANTHER" id="PTHR24264">
    <property type="entry name" value="TRYPSIN-RELATED"/>
    <property type="match status" value="1"/>
</dbReference>
<keyword evidence="5 12" id="KW-0732">Signal</keyword>
<evidence type="ECO:0000256" key="1">
    <source>
        <dbReference type="ARBA" id="ARBA00004613"/>
    </source>
</evidence>
<name>A0AAW1M256_POPJA</name>
<evidence type="ECO:0000256" key="6">
    <source>
        <dbReference type="ARBA" id="ARBA00022801"/>
    </source>
</evidence>
<keyword evidence="2" id="KW-0964">Secreted</keyword>
<evidence type="ECO:0000256" key="12">
    <source>
        <dbReference type="SAM" id="SignalP"/>
    </source>
</evidence>
<dbReference type="PROSITE" id="PS50240">
    <property type="entry name" value="TRYPSIN_DOM"/>
    <property type="match status" value="1"/>
</dbReference>
<evidence type="ECO:0000256" key="10">
    <source>
        <dbReference type="ARBA" id="ARBA00052079"/>
    </source>
</evidence>
<dbReference type="InterPro" id="IPR009003">
    <property type="entry name" value="Peptidase_S1_PA"/>
</dbReference>
<proteinExistence type="predicted"/>
<dbReference type="SMART" id="SM00020">
    <property type="entry name" value="Tryp_SPc"/>
    <property type="match status" value="1"/>
</dbReference>
<feature type="chain" id="PRO_5043463728" description="limulus clotting factor C" evidence="12">
    <location>
        <begin position="20"/>
        <end position="496"/>
    </location>
</feature>
<evidence type="ECO:0000313" key="14">
    <source>
        <dbReference type="EMBL" id="KAK9739847.1"/>
    </source>
</evidence>
<keyword evidence="3" id="KW-0768">Sushi</keyword>
<dbReference type="CDD" id="cd00190">
    <property type="entry name" value="Tryp_SPc"/>
    <property type="match status" value="1"/>
</dbReference>
<dbReference type="Pfam" id="PF00089">
    <property type="entry name" value="Trypsin"/>
    <property type="match status" value="1"/>
</dbReference>
<dbReference type="GO" id="GO:0006508">
    <property type="term" value="P:proteolysis"/>
    <property type="evidence" value="ECO:0007669"/>
    <property type="project" value="UniProtKB-KW"/>
</dbReference>
<evidence type="ECO:0000313" key="15">
    <source>
        <dbReference type="Proteomes" id="UP001458880"/>
    </source>
</evidence>
<evidence type="ECO:0000256" key="5">
    <source>
        <dbReference type="ARBA" id="ARBA00022729"/>
    </source>
</evidence>